<evidence type="ECO:0000313" key="1">
    <source>
        <dbReference type="EMBL" id="QJA49074.1"/>
    </source>
</evidence>
<sequence length="622" mass="70780">MADPDIIKRLEKFMPEVEPEEFEGKTLGGKIGNTFVRVFTKIINSTTGWFEERLINFAVGVLMTFEKGYAKIALKFVNNILEMKDIPPGVKEFLMEAKEPESEAGAAILSSIGSTAMSGIIGTALTSPLRAFSYAANYAAPNLVVLPEEAILAKKRGGKIPNGLDFLLQLYGYGKESRELKKLAVKAVLGLAEVRDLTLRGEILPTDVNKRIIELGFDNNTANELKILFKMIPTVDDAILAERRGEMFHNEAQEMAAAAGMTATYYDLRYAITKELLDLGSIRLLKFRKDLPDSEVLPMIEKLGYDEETAAKVIELFEIIPPTVDIIRFAVREAFTPEIIKKYQLHGDFPPEFGKWAKKQGLSDFWAKAYWASHWVLPPLSLAYEMFHRGIITKDDLTTLLRTQDVMPFWRDKIIEVAYTPYTRVDVRRMYKAGVLNRGQVFKSYKDIGYDDEKAENMTKFAISEGISADKELTKADVLDGYKKALLSEAETLGFLNDLGYDDDEAAFYISKEDYKRYTEQKKMLLDMYEKMYKKDILDENGIIEALSAADFKASEIDYHLITWDIEKKVATSTPALGDLKTMLKEKVISKEEWIKEMRGKKFSDMYISWYYKLITKKELKA</sequence>
<protein>
    <submittedName>
        <fullName evidence="1">Uncharacterized protein</fullName>
    </submittedName>
</protein>
<name>A0A6H1ZND7_9ZZZZ</name>
<reference evidence="1" key="1">
    <citation type="submission" date="2020-03" db="EMBL/GenBank/DDBJ databases">
        <title>The deep terrestrial virosphere.</title>
        <authorList>
            <person name="Holmfeldt K."/>
            <person name="Nilsson E."/>
            <person name="Simone D."/>
            <person name="Lopez-Fernandez M."/>
            <person name="Wu X."/>
            <person name="de Brujin I."/>
            <person name="Lundin D."/>
            <person name="Andersson A."/>
            <person name="Bertilsson S."/>
            <person name="Dopson M."/>
        </authorList>
    </citation>
    <scope>NUCLEOTIDE SEQUENCE</scope>
    <source>
        <strain evidence="1">TM448A01222</strain>
    </source>
</reference>
<dbReference type="AlphaFoldDB" id="A0A6H1ZND7"/>
<gene>
    <name evidence="1" type="ORF">TM448A01222_0012</name>
</gene>
<proteinExistence type="predicted"/>
<dbReference type="EMBL" id="MT144116">
    <property type="protein sequence ID" value="QJA49074.1"/>
    <property type="molecule type" value="Genomic_DNA"/>
</dbReference>
<accession>A0A6H1ZND7</accession>
<organism evidence="1">
    <name type="scientific">viral metagenome</name>
    <dbReference type="NCBI Taxonomy" id="1070528"/>
    <lineage>
        <taxon>unclassified sequences</taxon>
        <taxon>metagenomes</taxon>
        <taxon>organismal metagenomes</taxon>
    </lineage>
</organism>